<keyword evidence="1" id="KW-0732">Signal</keyword>
<evidence type="ECO:0000313" key="2">
    <source>
        <dbReference type="EMBL" id="KAK7087329.1"/>
    </source>
</evidence>
<evidence type="ECO:0000313" key="3">
    <source>
        <dbReference type="Proteomes" id="UP001374579"/>
    </source>
</evidence>
<keyword evidence="3" id="KW-1185">Reference proteome</keyword>
<feature type="chain" id="PRO_5042882769" description="Secreted protein" evidence="1">
    <location>
        <begin position="25"/>
        <end position="159"/>
    </location>
</feature>
<dbReference type="AlphaFoldDB" id="A0AAN9AIA5"/>
<name>A0AAN9AIA5_9CAEN</name>
<feature type="signal peptide" evidence="1">
    <location>
        <begin position="1"/>
        <end position="24"/>
    </location>
</feature>
<protein>
    <recommendedName>
        <fullName evidence="4">Secreted protein</fullName>
    </recommendedName>
</protein>
<sequence length="159" mass="17798">MKFHKIRTLVCVSCFVLVLRVVYVSLTAQDAAQIVPPRPRYHSIFRSIFKNKSAISSLVSKPPGNSDSGSTRKVLIVDNGTSMTVARAIYRRHGVVLFTMVNDTYFPFTASWCCNTAPMTNIHHRALFLTTDRTTGQRLTKLWPDVTVVTLNSSRFSGS</sequence>
<evidence type="ECO:0008006" key="4">
    <source>
        <dbReference type="Google" id="ProtNLM"/>
    </source>
</evidence>
<comment type="caution">
    <text evidence="2">The sequence shown here is derived from an EMBL/GenBank/DDBJ whole genome shotgun (WGS) entry which is preliminary data.</text>
</comment>
<proteinExistence type="predicted"/>
<organism evidence="2 3">
    <name type="scientific">Littorina saxatilis</name>
    <dbReference type="NCBI Taxonomy" id="31220"/>
    <lineage>
        <taxon>Eukaryota</taxon>
        <taxon>Metazoa</taxon>
        <taxon>Spiralia</taxon>
        <taxon>Lophotrochozoa</taxon>
        <taxon>Mollusca</taxon>
        <taxon>Gastropoda</taxon>
        <taxon>Caenogastropoda</taxon>
        <taxon>Littorinimorpha</taxon>
        <taxon>Littorinoidea</taxon>
        <taxon>Littorinidae</taxon>
        <taxon>Littorina</taxon>
    </lineage>
</organism>
<dbReference type="Proteomes" id="UP001374579">
    <property type="component" value="Unassembled WGS sequence"/>
</dbReference>
<accession>A0AAN9AIA5</accession>
<evidence type="ECO:0000256" key="1">
    <source>
        <dbReference type="SAM" id="SignalP"/>
    </source>
</evidence>
<dbReference type="EMBL" id="JBAMIC010004070">
    <property type="protein sequence ID" value="KAK7087329.1"/>
    <property type="molecule type" value="Genomic_DNA"/>
</dbReference>
<reference evidence="2 3" key="1">
    <citation type="submission" date="2024-02" db="EMBL/GenBank/DDBJ databases">
        <title>Chromosome-scale genome assembly of the rough periwinkle Littorina saxatilis.</title>
        <authorList>
            <person name="De Jode A."/>
            <person name="Faria R."/>
            <person name="Formenti G."/>
            <person name="Sims Y."/>
            <person name="Smith T.P."/>
            <person name="Tracey A."/>
            <person name="Wood J.M.D."/>
            <person name="Zagrodzka Z.B."/>
            <person name="Johannesson K."/>
            <person name="Butlin R.K."/>
            <person name="Leder E.H."/>
        </authorList>
    </citation>
    <scope>NUCLEOTIDE SEQUENCE [LARGE SCALE GENOMIC DNA]</scope>
    <source>
        <strain evidence="2">Snail1</strain>
        <tissue evidence="2">Muscle</tissue>
    </source>
</reference>
<gene>
    <name evidence="2" type="ORF">V1264_021398</name>
</gene>